<keyword evidence="2" id="KW-1185">Reference proteome</keyword>
<dbReference type="Proteomes" id="UP001459277">
    <property type="component" value="Unassembled WGS sequence"/>
</dbReference>
<sequence length="409" mass="45956">MVDYISYRKRVKLTDLDVNIPLSYRRNASSTALEGKEGRGRDKLKENAGCKFQSHTLHKEKIERNSKLAIFQNTNSVKFSCTDIGSSLLAENITPSNFSSLLSPFGGTSMNSGSYMLANMPSCSGAQNRHGEIFSKKRQKLREWVVEASYPHIEEHCSKGLDTTLISSLSFFFSLVSWNCRNFLRYDFVSLLLSHLFPKSSKNSVYAPFGFHMDMTYSVGVDIDTKSQFLASLESHSLLKKLSHMPARNYMEYGSHLDDGPSSCWLNRLPEVVLSNFYTPPSNAIIACLKQVEVKDDINADFNHFPSALTLVPDYLTLAKDCRNDTKCKDSSIFLSPHNLHVMSKVFCGRYHHPGLEGFLLCSGLDIDLECDCPSLSGFSRKHHSPCNYAPQSPRNEGTSSCFLLKDKN</sequence>
<protein>
    <submittedName>
        <fullName evidence="1">Uncharacterized protein</fullName>
    </submittedName>
</protein>
<evidence type="ECO:0000313" key="1">
    <source>
        <dbReference type="EMBL" id="KAK9993253.1"/>
    </source>
</evidence>
<name>A0AAW2C6C8_9ROSI</name>
<organism evidence="1 2">
    <name type="scientific">Lithocarpus litseifolius</name>
    <dbReference type="NCBI Taxonomy" id="425828"/>
    <lineage>
        <taxon>Eukaryota</taxon>
        <taxon>Viridiplantae</taxon>
        <taxon>Streptophyta</taxon>
        <taxon>Embryophyta</taxon>
        <taxon>Tracheophyta</taxon>
        <taxon>Spermatophyta</taxon>
        <taxon>Magnoliopsida</taxon>
        <taxon>eudicotyledons</taxon>
        <taxon>Gunneridae</taxon>
        <taxon>Pentapetalae</taxon>
        <taxon>rosids</taxon>
        <taxon>fabids</taxon>
        <taxon>Fagales</taxon>
        <taxon>Fagaceae</taxon>
        <taxon>Lithocarpus</taxon>
    </lineage>
</organism>
<gene>
    <name evidence="1" type="ORF">SO802_022956</name>
</gene>
<accession>A0AAW2C6C8</accession>
<dbReference type="EMBL" id="JAZDWU010000008">
    <property type="protein sequence ID" value="KAK9993253.1"/>
    <property type="molecule type" value="Genomic_DNA"/>
</dbReference>
<evidence type="ECO:0000313" key="2">
    <source>
        <dbReference type="Proteomes" id="UP001459277"/>
    </source>
</evidence>
<comment type="caution">
    <text evidence="1">The sequence shown here is derived from an EMBL/GenBank/DDBJ whole genome shotgun (WGS) entry which is preliminary data.</text>
</comment>
<proteinExistence type="predicted"/>
<dbReference type="AlphaFoldDB" id="A0AAW2C6C8"/>
<reference evidence="1 2" key="1">
    <citation type="submission" date="2024-01" db="EMBL/GenBank/DDBJ databases">
        <title>A telomere-to-telomere, gap-free genome of sweet tea (Lithocarpus litseifolius).</title>
        <authorList>
            <person name="Zhou J."/>
        </authorList>
    </citation>
    <scope>NUCLEOTIDE SEQUENCE [LARGE SCALE GENOMIC DNA]</scope>
    <source>
        <strain evidence="1">Zhou-2022a</strain>
        <tissue evidence="1">Leaf</tissue>
    </source>
</reference>